<dbReference type="Pfam" id="PF04191">
    <property type="entry name" value="PEMT"/>
    <property type="match status" value="1"/>
</dbReference>
<dbReference type="Proteomes" id="UP000030988">
    <property type="component" value="Unassembled WGS sequence"/>
</dbReference>
<dbReference type="GO" id="GO:0012505">
    <property type="term" value="C:endomembrane system"/>
    <property type="evidence" value="ECO:0007669"/>
    <property type="project" value="UniProtKB-SubCell"/>
</dbReference>
<keyword evidence="4 5" id="KW-0472">Membrane</keyword>
<accession>A0A0B2BWN3</accession>
<evidence type="ECO:0000256" key="5">
    <source>
        <dbReference type="SAM" id="Phobius"/>
    </source>
</evidence>
<evidence type="ECO:0008006" key="8">
    <source>
        <dbReference type="Google" id="ProtNLM"/>
    </source>
</evidence>
<evidence type="ECO:0000256" key="2">
    <source>
        <dbReference type="ARBA" id="ARBA00022692"/>
    </source>
</evidence>
<evidence type="ECO:0000256" key="1">
    <source>
        <dbReference type="ARBA" id="ARBA00004127"/>
    </source>
</evidence>
<keyword evidence="3 5" id="KW-1133">Transmembrane helix</keyword>
<gene>
    <name evidence="6" type="ORF">PK98_14630</name>
</gene>
<feature type="transmembrane region" description="Helical" evidence="5">
    <location>
        <begin position="41"/>
        <end position="64"/>
    </location>
</feature>
<evidence type="ECO:0000256" key="3">
    <source>
        <dbReference type="ARBA" id="ARBA00022989"/>
    </source>
</evidence>
<dbReference type="STRING" id="1572751.PK98_14630"/>
<sequence>MVSSMDSPRIFVPPPLIVAGTLVAGLWLDGLLYVWPTTPTLLLIVGAVLIAGGLTFIGLALRLFRKVGTRPEPWQPSSELAQSGVYRFTRNPMYLGMTIVYSGIALALKSPTAGLLLLPLVAVLDRLVIAREEAYLGRRFGASFDAYRKRVRRWM</sequence>
<dbReference type="PANTHER" id="PTHR43847">
    <property type="entry name" value="BLL3993 PROTEIN"/>
    <property type="match status" value="1"/>
</dbReference>
<reference evidence="6 7" key="1">
    <citation type="submission" date="2014-11" db="EMBL/GenBank/DDBJ databases">
        <title>Draft genome sequence of Kirrobacter mercurialis.</title>
        <authorList>
            <person name="Coil D.A."/>
            <person name="Eisen J.A."/>
        </authorList>
    </citation>
    <scope>NUCLEOTIDE SEQUENCE [LARGE SCALE GENOMIC DNA]</scope>
    <source>
        <strain evidence="6 7">Coronado</strain>
    </source>
</reference>
<keyword evidence="2 5" id="KW-0812">Transmembrane</keyword>
<dbReference type="EMBL" id="JTDN01000003">
    <property type="protein sequence ID" value="KHL24220.1"/>
    <property type="molecule type" value="Genomic_DNA"/>
</dbReference>
<evidence type="ECO:0000256" key="4">
    <source>
        <dbReference type="ARBA" id="ARBA00023136"/>
    </source>
</evidence>
<dbReference type="AlphaFoldDB" id="A0A0B2BWN3"/>
<dbReference type="InterPro" id="IPR052527">
    <property type="entry name" value="Metal_cation-efflux_comp"/>
</dbReference>
<dbReference type="Gene3D" id="1.20.120.1630">
    <property type="match status" value="1"/>
</dbReference>
<dbReference type="PANTHER" id="PTHR43847:SF1">
    <property type="entry name" value="BLL3993 PROTEIN"/>
    <property type="match status" value="1"/>
</dbReference>
<keyword evidence="7" id="KW-1185">Reference proteome</keyword>
<dbReference type="InterPro" id="IPR007318">
    <property type="entry name" value="Phopholipid_MeTrfase"/>
</dbReference>
<evidence type="ECO:0000313" key="7">
    <source>
        <dbReference type="Proteomes" id="UP000030988"/>
    </source>
</evidence>
<protein>
    <recommendedName>
        <fullName evidence="8">Isoprenylcysteine carboxyl methyltransferase</fullName>
    </recommendedName>
</protein>
<feature type="transmembrane region" description="Helical" evidence="5">
    <location>
        <begin position="12"/>
        <end position="35"/>
    </location>
</feature>
<name>A0A0B2BWN3_9SPHN</name>
<organism evidence="6 7">
    <name type="scientific">Croceibacterium mercuriale</name>
    <dbReference type="NCBI Taxonomy" id="1572751"/>
    <lineage>
        <taxon>Bacteria</taxon>
        <taxon>Pseudomonadati</taxon>
        <taxon>Pseudomonadota</taxon>
        <taxon>Alphaproteobacteria</taxon>
        <taxon>Sphingomonadales</taxon>
        <taxon>Erythrobacteraceae</taxon>
        <taxon>Croceibacterium</taxon>
    </lineage>
</organism>
<evidence type="ECO:0000313" key="6">
    <source>
        <dbReference type="EMBL" id="KHL24220.1"/>
    </source>
</evidence>
<proteinExistence type="predicted"/>
<comment type="caution">
    <text evidence="6">The sequence shown here is derived from an EMBL/GenBank/DDBJ whole genome shotgun (WGS) entry which is preliminary data.</text>
</comment>
<comment type="subcellular location">
    <subcellularLocation>
        <location evidence="1">Endomembrane system</location>
        <topology evidence="1">Multi-pass membrane protein</topology>
    </subcellularLocation>
</comment>